<dbReference type="PANTHER" id="PTHR33877">
    <property type="entry name" value="SLL1193 PROTEIN"/>
    <property type="match status" value="1"/>
</dbReference>
<dbReference type="GO" id="GO:0004519">
    <property type="term" value="F:endonuclease activity"/>
    <property type="evidence" value="ECO:0007669"/>
    <property type="project" value="UniProtKB-KW"/>
</dbReference>
<dbReference type="Gene3D" id="1.10.30.50">
    <property type="match status" value="1"/>
</dbReference>
<dbReference type="InterPro" id="IPR052892">
    <property type="entry name" value="NA-targeting_endonuclease"/>
</dbReference>
<keyword evidence="3" id="KW-0378">Hydrolase</keyword>
<keyword evidence="4" id="KW-1185">Reference proteome</keyword>
<dbReference type="RefSeq" id="WP_331704207.1">
    <property type="nucleotide sequence ID" value="NZ_JAZHBO010000002.1"/>
</dbReference>
<protein>
    <submittedName>
        <fullName evidence="3">HNH endonuclease</fullName>
    </submittedName>
</protein>
<evidence type="ECO:0000313" key="3">
    <source>
        <dbReference type="EMBL" id="MEF2156417.1"/>
    </source>
</evidence>
<keyword evidence="3" id="KW-0255">Endonuclease</keyword>
<keyword evidence="1" id="KW-0175">Coiled coil</keyword>
<dbReference type="Proteomes" id="UP001356170">
    <property type="component" value="Unassembled WGS sequence"/>
</dbReference>
<sequence length="182" mass="20357">MSKRKSISQKARFEVFKRDGFSCTYCGATPPKAILHVDHIHPVAEGGDNSQNNLVTACDQCNWGKGARLLTSIPEGLKDKAARIKEAEMQLAGFNEVLRTQKQRIEGDAWEVAQVWMGIHDPDGIPRTHFQSIKKFIEELGVVECVDAMEIAVAKINYSPTKCFKYFCGICWNKIKQGGSPR</sequence>
<feature type="coiled-coil region" evidence="1">
    <location>
        <begin position="77"/>
        <end position="104"/>
    </location>
</feature>
<evidence type="ECO:0000256" key="1">
    <source>
        <dbReference type="SAM" id="Coils"/>
    </source>
</evidence>
<dbReference type="SMART" id="SM00507">
    <property type="entry name" value="HNHc"/>
    <property type="match status" value="1"/>
</dbReference>
<proteinExistence type="predicted"/>
<feature type="domain" description="HNH nuclease" evidence="2">
    <location>
        <begin position="10"/>
        <end position="63"/>
    </location>
</feature>
<evidence type="ECO:0000259" key="2">
    <source>
        <dbReference type="SMART" id="SM00507"/>
    </source>
</evidence>
<dbReference type="CDD" id="cd00085">
    <property type="entry name" value="HNHc"/>
    <property type="match status" value="1"/>
</dbReference>
<dbReference type="Pfam" id="PF01844">
    <property type="entry name" value="HNH"/>
    <property type="match status" value="1"/>
</dbReference>
<organism evidence="3 4">
    <name type="scientific">Aquilutibacter rugosus</name>
    <dbReference type="NCBI Taxonomy" id="3115820"/>
    <lineage>
        <taxon>Bacteria</taxon>
        <taxon>Pseudomonadati</taxon>
        <taxon>Pseudomonadota</taxon>
        <taxon>Gammaproteobacteria</taxon>
        <taxon>Lysobacterales</taxon>
        <taxon>Lysobacteraceae</taxon>
        <taxon>Aquilutibacter</taxon>
    </lineage>
</organism>
<comment type="caution">
    <text evidence="3">The sequence shown here is derived from an EMBL/GenBank/DDBJ whole genome shotgun (WGS) entry which is preliminary data.</text>
</comment>
<keyword evidence="3" id="KW-0540">Nuclease</keyword>
<reference evidence="3 4" key="1">
    <citation type="submission" date="2024-01" db="EMBL/GenBank/DDBJ databases">
        <title>Novel species of the genus Luteimonas isolated from rivers.</title>
        <authorList>
            <person name="Lu H."/>
        </authorList>
    </citation>
    <scope>NUCLEOTIDE SEQUENCE [LARGE SCALE GENOMIC DNA]</scope>
    <source>
        <strain evidence="3 4">FXH3W</strain>
    </source>
</reference>
<dbReference type="EMBL" id="JAZHBO010000002">
    <property type="protein sequence ID" value="MEF2156417.1"/>
    <property type="molecule type" value="Genomic_DNA"/>
</dbReference>
<evidence type="ECO:0000313" key="4">
    <source>
        <dbReference type="Proteomes" id="UP001356170"/>
    </source>
</evidence>
<gene>
    <name evidence="3" type="ORF">V3390_09310</name>
</gene>
<dbReference type="InterPro" id="IPR003615">
    <property type="entry name" value="HNH_nuc"/>
</dbReference>
<name>A0ABU7V0W3_9GAMM</name>
<accession>A0ABU7V0W3</accession>
<dbReference type="PANTHER" id="PTHR33877:SF2">
    <property type="entry name" value="OS07G0170200 PROTEIN"/>
    <property type="match status" value="1"/>
</dbReference>
<dbReference type="InterPro" id="IPR002711">
    <property type="entry name" value="HNH"/>
</dbReference>